<protein>
    <submittedName>
        <fullName evidence="1">Uncharacterized protein</fullName>
    </submittedName>
</protein>
<keyword evidence="2" id="KW-1185">Reference proteome</keyword>
<sequence length="79" mass="8610">MECTTASTLFEVSSHNSLTTTIILLCFPSKLLILTPESGNKEHPPPHPPCYESRLVSLCRRSTTGDPASDPREEGINPS</sequence>
<reference evidence="2" key="1">
    <citation type="journal article" date="2017" name="Nature">
        <title>The sunflower genome provides insights into oil metabolism, flowering and Asterid evolution.</title>
        <authorList>
            <person name="Badouin H."/>
            <person name="Gouzy J."/>
            <person name="Grassa C.J."/>
            <person name="Murat F."/>
            <person name="Staton S.E."/>
            <person name="Cottret L."/>
            <person name="Lelandais-Briere C."/>
            <person name="Owens G.L."/>
            <person name="Carrere S."/>
            <person name="Mayjonade B."/>
            <person name="Legrand L."/>
            <person name="Gill N."/>
            <person name="Kane N.C."/>
            <person name="Bowers J.E."/>
            <person name="Hubner S."/>
            <person name="Bellec A."/>
            <person name="Berard A."/>
            <person name="Berges H."/>
            <person name="Blanchet N."/>
            <person name="Boniface M.C."/>
            <person name="Brunel D."/>
            <person name="Catrice O."/>
            <person name="Chaidir N."/>
            <person name="Claudel C."/>
            <person name="Donnadieu C."/>
            <person name="Faraut T."/>
            <person name="Fievet G."/>
            <person name="Helmstetter N."/>
            <person name="King M."/>
            <person name="Knapp S.J."/>
            <person name="Lai Z."/>
            <person name="Le Paslier M.C."/>
            <person name="Lippi Y."/>
            <person name="Lorenzon L."/>
            <person name="Mandel J.R."/>
            <person name="Marage G."/>
            <person name="Marchand G."/>
            <person name="Marquand E."/>
            <person name="Bret-Mestries E."/>
            <person name="Morien E."/>
            <person name="Nambeesan S."/>
            <person name="Nguyen T."/>
            <person name="Pegot-Espagnet P."/>
            <person name="Pouilly N."/>
            <person name="Raftis F."/>
            <person name="Sallet E."/>
            <person name="Schiex T."/>
            <person name="Thomas J."/>
            <person name="Vandecasteele C."/>
            <person name="Vares D."/>
            <person name="Vear F."/>
            <person name="Vautrin S."/>
            <person name="Crespi M."/>
            <person name="Mangin B."/>
            <person name="Burke J.M."/>
            <person name="Salse J."/>
            <person name="Munos S."/>
            <person name="Vincourt P."/>
            <person name="Rieseberg L.H."/>
            <person name="Langlade N.B."/>
        </authorList>
    </citation>
    <scope>NUCLEOTIDE SEQUENCE [LARGE SCALE GENOMIC DNA]</scope>
    <source>
        <strain evidence="2">cv. SF193</strain>
    </source>
</reference>
<organism evidence="1 2">
    <name type="scientific">Helianthus annuus</name>
    <name type="common">Common sunflower</name>
    <dbReference type="NCBI Taxonomy" id="4232"/>
    <lineage>
        <taxon>Eukaryota</taxon>
        <taxon>Viridiplantae</taxon>
        <taxon>Streptophyta</taxon>
        <taxon>Embryophyta</taxon>
        <taxon>Tracheophyta</taxon>
        <taxon>Spermatophyta</taxon>
        <taxon>Magnoliopsida</taxon>
        <taxon>eudicotyledons</taxon>
        <taxon>Gunneridae</taxon>
        <taxon>Pentapetalae</taxon>
        <taxon>asterids</taxon>
        <taxon>campanulids</taxon>
        <taxon>Asterales</taxon>
        <taxon>Asteraceae</taxon>
        <taxon>Asteroideae</taxon>
        <taxon>Heliantheae alliance</taxon>
        <taxon>Heliantheae</taxon>
        <taxon>Helianthus</taxon>
    </lineage>
</organism>
<dbReference type="Proteomes" id="UP000215914">
    <property type="component" value="Chromosome 15"/>
</dbReference>
<dbReference type="AlphaFoldDB" id="A0A251S7G1"/>
<dbReference type="InParanoid" id="A0A251S7G1"/>
<evidence type="ECO:0000313" key="1">
    <source>
        <dbReference type="EMBL" id="OTF94521.1"/>
    </source>
</evidence>
<dbReference type="EMBL" id="CM007904">
    <property type="protein sequence ID" value="OTF94521.1"/>
    <property type="molecule type" value="Genomic_DNA"/>
</dbReference>
<accession>A0A251S7G1</accession>
<evidence type="ECO:0000313" key="2">
    <source>
        <dbReference type="Proteomes" id="UP000215914"/>
    </source>
</evidence>
<gene>
    <name evidence="1" type="ORF">HannXRQ_Chr15g0473001</name>
</gene>
<proteinExistence type="predicted"/>
<name>A0A251S7G1_HELAN</name>